<proteinExistence type="inferred from homology"/>
<dbReference type="PANTHER" id="PTHR43178">
    <property type="entry name" value="DIHYDROLIPOAMIDE ACETYLTRANSFERASE COMPONENT OF PYRUVATE DEHYDROGENASE COMPLEX"/>
    <property type="match status" value="1"/>
</dbReference>
<dbReference type="InterPro" id="IPR050743">
    <property type="entry name" value="2-oxoacid_DH_E2_comp"/>
</dbReference>
<dbReference type="InterPro" id="IPR004167">
    <property type="entry name" value="PSBD"/>
</dbReference>
<gene>
    <name evidence="10" type="ORF">G5C60_01450</name>
</gene>
<evidence type="ECO:0000256" key="1">
    <source>
        <dbReference type="ARBA" id="ARBA00001938"/>
    </source>
</evidence>
<dbReference type="GO" id="GO:0016407">
    <property type="term" value="F:acetyltransferase activity"/>
    <property type="evidence" value="ECO:0007669"/>
    <property type="project" value="TreeGrafter"/>
</dbReference>
<feature type="compositionally biased region" description="Pro residues" evidence="7">
    <location>
        <begin position="82"/>
        <end position="92"/>
    </location>
</feature>
<dbReference type="Proteomes" id="UP000472335">
    <property type="component" value="Unassembled WGS sequence"/>
</dbReference>
<dbReference type="Pfam" id="PF02817">
    <property type="entry name" value="E3_binding"/>
    <property type="match status" value="2"/>
</dbReference>
<evidence type="ECO:0000256" key="7">
    <source>
        <dbReference type="SAM" id="MobiDB-lite"/>
    </source>
</evidence>
<dbReference type="EC" id="2.3.1.-" evidence="6"/>
<feature type="region of interest" description="Disordered" evidence="7">
    <location>
        <begin position="77"/>
        <end position="155"/>
    </location>
</feature>
<dbReference type="PROSITE" id="PS51826">
    <property type="entry name" value="PSBD"/>
    <property type="match status" value="2"/>
</dbReference>
<dbReference type="GO" id="GO:0031405">
    <property type="term" value="F:lipoic acid binding"/>
    <property type="evidence" value="ECO:0007669"/>
    <property type="project" value="TreeGrafter"/>
</dbReference>
<dbReference type="Gene3D" id="3.30.559.10">
    <property type="entry name" value="Chloramphenicol acetyltransferase-like domain"/>
    <property type="match status" value="1"/>
</dbReference>
<evidence type="ECO:0000259" key="8">
    <source>
        <dbReference type="PROSITE" id="PS50968"/>
    </source>
</evidence>
<protein>
    <recommendedName>
        <fullName evidence="6">Dihydrolipoamide acetyltransferase component of pyruvate dehydrogenase complex</fullName>
        <ecNumber evidence="6">2.3.1.-</ecNumber>
    </recommendedName>
</protein>
<evidence type="ECO:0000259" key="9">
    <source>
        <dbReference type="PROSITE" id="PS51826"/>
    </source>
</evidence>
<dbReference type="SUPFAM" id="SSF47005">
    <property type="entry name" value="Peripheral subunit-binding domain of 2-oxo acid dehydrogenase complex"/>
    <property type="match status" value="2"/>
</dbReference>
<organism evidence="10 11">
    <name type="scientific">Streptomyces scabichelini</name>
    <dbReference type="NCBI Taxonomy" id="2711217"/>
    <lineage>
        <taxon>Bacteria</taxon>
        <taxon>Bacillati</taxon>
        <taxon>Actinomycetota</taxon>
        <taxon>Actinomycetes</taxon>
        <taxon>Kitasatosporales</taxon>
        <taxon>Streptomycetaceae</taxon>
        <taxon>Streptomyces</taxon>
    </lineage>
</organism>
<dbReference type="Gene3D" id="4.10.320.10">
    <property type="entry name" value="E3-binding domain"/>
    <property type="match status" value="2"/>
</dbReference>
<dbReference type="AlphaFoldDB" id="A0A6G4UXH9"/>
<reference evidence="10 11" key="1">
    <citation type="submission" date="2020-02" db="EMBL/GenBank/DDBJ databases">
        <title>Whole-genome analyses of novel actinobacteria.</title>
        <authorList>
            <person name="Sahin N."/>
            <person name="Gencbay T."/>
        </authorList>
    </citation>
    <scope>NUCLEOTIDE SEQUENCE [LARGE SCALE GENOMIC DNA]</scope>
    <source>
        <strain evidence="10 11">HC44</strain>
    </source>
</reference>
<dbReference type="InterPro" id="IPR036625">
    <property type="entry name" value="E3-bd_dom_sf"/>
</dbReference>
<sequence>MAVEVLLPKIGLTMQEGTIDEWLVPTGTAVSEGDPLVRLATDKVDVDVEAEAGGVFHPVVPAGATVPAGALIGWLLAEGEQPPGPGGTPLPAGPGANGAPVPVAAGASVSAPEGASPAAPSSPGPAGLNGTGGADRTTVGLNGTTAPTGVGGRLLASPNARRVAAESGVDLTAVRGTGPGGRIVSEDVEEYLLALAAAPAATGDLGTQAPAGPSDGAVVPVSPLVRRLAKERGIDLGEVPGTGLGGRVRRADIEAFAPQVPPVPEHAPAPGGRSASRSKAPMPGDVLPLTGMRGTIARRMHASLQEMAQLTHGYEVRMDAVVALRAQLKQEWADSELQVPSLNDFLVKAAALALREHPLLNAGVLEDGIHLFEDINVGFAVAVPGGLLVPVIEDAAALPLPDLAARSRELAESARAGRISPAQMEGATFTVTSLGGYGVDFFTPVVNPGNVAILGVGRLRDGVDWVDDQPRRTQVLTLSLTFDHRAVDGAPAAEYLRTVGALLRTPLRLLI</sequence>
<accession>A0A6G4UXH9</accession>
<evidence type="ECO:0000256" key="5">
    <source>
        <dbReference type="ARBA" id="ARBA00023315"/>
    </source>
</evidence>
<keyword evidence="5 6" id="KW-0012">Acyltransferase</keyword>
<feature type="domain" description="Peripheral subunit-binding (PSBD)" evidence="9">
    <location>
        <begin position="220"/>
        <end position="257"/>
    </location>
</feature>
<keyword evidence="11" id="KW-1185">Reference proteome</keyword>
<dbReference type="EMBL" id="JAAKZY010000003">
    <property type="protein sequence ID" value="NGO06380.1"/>
    <property type="molecule type" value="Genomic_DNA"/>
</dbReference>
<dbReference type="CDD" id="cd06849">
    <property type="entry name" value="lipoyl_domain"/>
    <property type="match status" value="1"/>
</dbReference>
<evidence type="ECO:0000313" key="11">
    <source>
        <dbReference type="Proteomes" id="UP000472335"/>
    </source>
</evidence>
<dbReference type="Gene3D" id="2.40.50.100">
    <property type="match status" value="1"/>
</dbReference>
<dbReference type="GO" id="GO:0005737">
    <property type="term" value="C:cytoplasm"/>
    <property type="evidence" value="ECO:0007669"/>
    <property type="project" value="TreeGrafter"/>
</dbReference>
<keyword evidence="4 6" id="KW-0450">Lipoyl</keyword>
<feature type="compositionally biased region" description="Low complexity" evidence="7">
    <location>
        <begin position="93"/>
        <end position="126"/>
    </location>
</feature>
<dbReference type="SUPFAM" id="SSF51230">
    <property type="entry name" value="Single hybrid motif"/>
    <property type="match status" value="1"/>
</dbReference>
<dbReference type="InterPro" id="IPR011053">
    <property type="entry name" value="Single_hybrid_motif"/>
</dbReference>
<comment type="similarity">
    <text evidence="2 6">Belongs to the 2-oxoacid dehydrogenase family.</text>
</comment>
<evidence type="ECO:0000256" key="6">
    <source>
        <dbReference type="RuleBase" id="RU003423"/>
    </source>
</evidence>
<comment type="cofactor">
    <cofactor evidence="1 6">
        <name>(R)-lipoate</name>
        <dbReference type="ChEBI" id="CHEBI:83088"/>
    </cofactor>
</comment>
<keyword evidence="3 6" id="KW-0808">Transferase</keyword>
<dbReference type="InterPro" id="IPR001078">
    <property type="entry name" value="2-oxoacid_DH_actylTfrase"/>
</dbReference>
<dbReference type="Pfam" id="PF00364">
    <property type="entry name" value="Biotin_lipoyl"/>
    <property type="match status" value="1"/>
</dbReference>
<dbReference type="PROSITE" id="PS50968">
    <property type="entry name" value="BIOTINYL_LIPOYL"/>
    <property type="match status" value="1"/>
</dbReference>
<evidence type="ECO:0000313" key="10">
    <source>
        <dbReference type="EMBL" id="NGO06380.1"/>
    </source>
</evidence>
<dbReference type="InterPro" id="IPR000089">
    <property type="entry name" value="Biotin_lipoyl"/>
</dbReference>
<dbReference type="PANTHER" id="PTHR43178:SF5">
    <property type="entry name" value="LIPOAMIDE ACYLTRANSFERASE COMPONENT OF BRANCHED-CHAIN ALPHA-KETO ACID DEHYDROGENASE COMPLEX, MITOCHONDRIAL"/>
    <property type="match status" value="1"/>
</dbReference>
<evidence type="ECO:0000256" key="3">
    <source>
        <dbReference type="ARBA" id="ARBA00022679"/>
    </source>
</evidence>
<feature type="domain" description="Peripheral subunit-binding (PSBD)" evidence="9">
    <location>
        <begin position="155"/>
        <end position="192"/>
    </location>
</feature>
<name>A0A6G4UXH9_9ACTN</name>
<dbReference type="PROSITE" id="PS00189">
    <property type="entry name" value="LIPOYL"/>
    <property type="match status" value="1"/>
</dbReference>
<evidence type="ECO:0000256" key="2">
    <source>
        <dbReference type="ARBA" id="ARBA00007317"/>
    </source>
</evidence>
<dbReference type="SUPFAM" id="SSF52777">
    <property type="entry name" value="CoA-dependent acyltransferases"/>
    <property type="match status" value="1"/>
</dbReference>
<dbReference type="InterPro" id="IPR003016">
    <property type="entry name" value="2-oxoA_DH_lipoyl-BS"/>
</dbReference>
<comment type="caution">
    <text evidence="10">The sequence shown here is derived from an EMBL/GenBank/DDBJ whole genome shotgun (WGS) entry which is preliminary data.</text>
</comment>
<evidence type="ECO:0000256" key="4">
    <source>
        <dbReference type="ARBA" id="ARBA00022823"/>
    </source>
</evidence>
<feature type="region of interest" description="Disordered" evidence="7">
    <location>
        <begin position="257"/>
        <end position="286"/>
    </location>
</feature>
<feature type="domain" description="Lipoyl-binding" evidence="8">
    <location>
        <begin position="2"/>
        <end position="79"/>
    </location>
</feature>
<dbReference type="Pfam" id="PF00198">
    <property type="entry name" value="2-oxoacid_dh"/>
    <property type="match status" value="1"/>
</dbReference>
<dbReference type="InterPro" id="IPR023213">
    <property type="entry name" value="CAT-like_dom_sf"/>
</dbReference>